<dbReference type="Pfam" id="PF09952">
    <property type="entry name" value="AbiEi_2"/>
    <property type="match status" value="1"/>
</dbReference>
<accession>A0A2H0C147</accession>
<dbReference type="EMBL" id="PCTC01000028">
    <property type="protein sequence ID" value="PIP63646.1"/>
    <property type="molecule type" value="Genomic_DNA"/>
</dbReference>
<evidence type="ECO:0000313" key="1">
    <source>
        <dbReference type="EMBL" id="PIP63646.1"/>
    </source>
</evidence>
<comment type="caution">
    <text evidence="1">The sequence shown here is derived from an EMBL/GenBank/DDBJ whole genome shotgun (WGS) entry which is preliminary data.</text>
</comment>
<reference evidence="1 2" key="1">
    <citation type="submission" date="2017-09" db="EMBL/GenBank/DDBJ databases">
        <title>Depth-based differentiation of microbial function through sediment-hosted aquifers and enrichment of novel symbionts in the deep terrestrial subsurface.</title>
        <authorList>
            <person name="Probst A.J."/>
            <person name="Ladd B."/>
            <person name="Jarett J.K."/>
            <person name="Geller-Mcgrath D.E."/>
            <person name="Sieber C.M."/>
            <person name="Emerson J.B."/>
            <person name="Anantharaman K."/>
            <person name="Thomas B.C."/>
            <person name="Malmstrom R."/>
            <person name="Stieglmeier M."/>
            <person name="Klingl A."/>
            <person name="Woyke T."/>
            <person name="Ryan C.M."/>
            <person name="Banfield J.F."/>
        </authorList>
    </citation>
    <scope>NUCLEOTIDE SEQUENCE [LARGE SCALE GENOMIC DNA]</scope>
    <source>
        <strain evidence="1">CG22_combo_CG10-13_8_21_14_all_34_12</strain>
    </source>
</reference>
<organism evidence="1 2">
    <name type="scientific">Candidatus Roizmanbacteria bacterium CG22_combo_CG10-13_8_21_14_all_34_12</name>
    <dbReference type="NCBI Taxonomy" id="1974860"/>
    <lineage>
        <taxon>Bacteria</taxon>
        <taxon>Candidatus Roizmaniibacteriota</taxon>
    </lineage>
</organism>
<sequence>MSENTLINQLPSSLPEGLTLEGLDVLPMGKSGPDLQGILKTPNGEFPIAIEVKNTGGTATFREAARQVKTYAVQGGAVPFVAGQFFGKAARQVAKEEGVGIMDLAGNFYLKKDDVYIEKIVEKNPFAQKIPLKNLFAPVSSRITRVLLTQPKKTWLLGELSQEAKVSLGQTYKTIDRMIEEEMVERNQKNKLVLRNPDQLLVAWKNTYSSYELKKFTFFSFEPNTTTLLTSILEKAEDLPFTLSFFSGADLVAPFIRGVTKLQFYIKRLSDLDRWKKLLDLKEVVDGANVELYIPYDEGVFYRIQKISTSFVKEAPVVSNIQLYMDLFNNPARGAEQAEHLREIKLGF</sequence>
<dbReference type="Proteomes" id="UP000229699">
    <property type="component" value="Unassembled WGS sequence"/>
</dbReference>
<evidence type="ECO:0000313" key="2">
    <source>
        <dbReference type="Proteomes" id="UP000229699"/>
    </source>
</evidence>
<dbReference type="AlphaFoldDB" id="A0A2H0C147"/>
<proteinExistence type="predicted"/>
<dbReference type="InterPro" id="IPR019238">
    <property type="entry name" value="AbiEi_2"/>
</dbReference>
<protein>
    <submittedName>
        <fullName evidence="1">Uncharacterized protein</fullName>
    </submittedName>
</protein>
<gene>
    <name evidence="1" type="ORF">COW97_01385</name>
</gene>
<name>A0A2H0C147_9BACT</name>